<reference evidence="2" key="1">
    <citation type="journal article" date="2020" name="Nature">
        <title>Giant virus diversity and host interactions through global metagenomics.</title>
        <authorList>
            <person name="Schulz F."/>
            <person name="Roux S."/>
            <person name="Paez-Espino D."/>
            <person name="Jungbluth S."/>
            <person name="Walsh D.A."/>
            <person name="Denef V.J."/>
            <person name="McMahon K.D."/>
            <person name="Konstantinidis K.T."/>
            <person name="Eloe-Fadrosh E.A."/>
            <person name="Kyrpides N.C."/>
            <person name="Woyke T."/>
        </authorList>
    </citation>
    <scope>NUCLEOTIDE SEQUENCE</scope>
    <source>
        <strain evidence="2">GVMAG-M-3300023110-24</strain>
    </source>
</reference>
<evidence type="ECO:0000256" key="1">
    <source>
        <dbReference type="SAM" id="MobiDB-lite"/>
    </source>
</evidence>
<feature type="compositionally biased region" description="Acidic residues" evidence="1">
    <location>
        <begin position="72"/>
        <end position="81"/>
    </location>
</feature>
<organism evidence="2">
    <name type="scientific">viral metagenome</name>
    <dbReference type="NCBI Taxonomy" id="1070528"/>
    <lineage>
        <taxon>unclassified sequences</taxon>
        <taxon>metagenomes</taxon>
        <taxon>organismal metagenomes</taxon>
    </lineage>
</organism>
<feature type="compositionally biased region" description="Basic and acidic residues" evidence="1">
    <location>
        <begin position="60"/>
        <end position="71"/>
    </location>
</feature>
<accession>A0A6C0CYN9</accession>
<dbReference type="EMBL" id="MN739510">
    <property type="protein sequence ID" value="QHT09353.1"/>
    <property type="molecule type" value="Genomic_DNA"/>
</dbReference>
<sequence length="81" mass="10086">MQEMSQEQIDFANMLARDIQQQPRSWVDVVRFGTWSRPQQNHPIDPSWDWWYEEDNYQHYESETDEDRPTEPWEEPPDEDW</sequence>
<protein>
    <submittedName>
        <fullName evidence="2">Uncharacterized protein</fullName>
    </submittedName>
</protein>
<name>A0A6C0CYN9_9ZZZZ</name>
<proteinExistence type="predicted"/>
<dbReference type="AlphaFoldDB" id="A0A6C0CYN9"/>
<feature type="region of interest" description="Disordered" evidence="1">
    <location>
        <begin position="60"/>
        <end position="81"/>
    </location>
</feature>
<evidence type="ECO:0000313" key="2">
    <source>
        <dbReference type="EMBL" id="QHT09353.1"/>
    </source>
</evidence>